<sequence>MNDIRVLDNFLGDARRQRVWDYLDQPGWAHGAYSSGAPDAPRYFYKHFAGYQKSAQEDRDPNAIGNELQAAAPLIAEVWEALLHKPLRAQRLSRCYANRMPAGVGGGVHLDSDCKDHLTAIYYPQAGWNADQGGETLFFNRSGSEVVKAVVPKPDRLVIFPGTIPHAARPIYAAGPDAVRITLMFKTLGRRA</sequence>
<dbReference type="AlphaFoldDB" id="A0A7X5Y0Z3"/>
<dbReference type="PANTHER" id="PTHR35169:SF1">
    <property type="entry name" value="PROLYL 4-HYDROXYLASE ALPHA SUBUNIT FE(2+) 2OG DIOXYGENASE DOMAIN-CONTAINING PROTEIN"/>
    <property type="match status" value="1"/>
</dbReference>
<feature type="domain" description="Prolyl 4-hydroxylase alpha subunit Fe(2+) 2OG dioxygenase" evidence="1">
    <location>
        <begin position="99"/>
        <end position="183"/>
    </location>
</feature>
<keyword evidence="3" id="KW-1185">Reference proteome</keyword>
<evidence type="ECO:0000313" key="3">
    <source>
        <dbReference type="Proteomes" id="UP000531251"/>
    </source>
</evidence>
<evidence type="ECO:0000259" key="1">
    <source>
        <dbReference type="Pfam" id="PF13640"/>
    </source>
</evidence>
<comment type="caution">
    <text evidence="2">The sequence shown here is derived from an EMBL/GenBank/DDBJ whole genome shotgun (WGS) entry which is preliminary data.</text>
</comment>
<dbReference type="Proteomes" id="UP000531251">
    <property type="component" value="Unassembled WGS sequence"/>
</dbReference>
<organism evidence="2 3">
    <name type="scientific">Sphingomonas trueperi</name>
    <dbReference type="NCBI Taxonomy" id="53317"/>
    <lineage>
        <taxon>Bacteria</taxon>
        <taxon>Pseudomonadati</taxon>
        <taxon>Pseudomonadota</taxon>
        <taxon>Alphaproteobacteria</taxon>
        <taxon>Sphingomonadales</taxon>
        <taxon>Sphingomonadaceae</taxon>
        <taxon>Sphingomonas</taxon>
    </lineage>
</organism>
<gene>
    <name evidence="2" type="ORF">GGR89_003339</name>
</gene>
<protein>
    <submittedName>
        <fullName evidence="2">SM-20-related protein</fullName>
    </submittedName>
</protein>
<name>A0A7X5Y0Z3_9SPHN</name>
<dbReference type="EMBL" id="JAATJB010000012">
    <property type="protein sequence ID" value="NJB98999.1"/>
    <property type="molecule type" value="Genomic_DNA"/>
</dbReference>
<evidence type="ECO:0000313" key="2">
    <source>
        <dbReference type="EMBL" id="NJB98999.1"/>
    </source>
</evidence>
<dbReference type="InterPro" id="IPR044862">
    <property type="entry name" value="Pro_4_hyd_alph_FE2OG_OXY"/>
</dbReference>
<proteinExistence type="predicted"/>
<dbReference type="RefSeq" id="WP_125977472.1">
    <property type="nucleotide sequence ID" value="NZ_BAAADY010000015.1"/>
</dbReference>
<accession>A0A7X5Y0Z3</accession>
<dbReference type="Pfam" id="PF13640">
    <property type="entry name" value="2OG-FeII_Oxy_3"/>
    <property type="match status" value="1"/>
</dbReference>
<dbReference type="Gene3D" id="2.60.120.620">
    <property type="entry name" value="q2cbj1_9rhob like domain"/>
    <property type="match status" value="1"/>
</dbReference>
<reference evidence="2 3" key="1">
    <citation type="submission" date="2020-03" db="EMBL/GenBank/DDBJ databases">
        <title>Genomic Encyclopedia of Type Strains, Phase IV (KMG-IV): sequencing the most valuable type-strain genomes for metagenomic binning, comparative biology and taxonomic classification.</title>
        <authorList>
            <person name="Goeker M."/>
        </authorList>
    </citation>
    <scope>NUCLEOTIDE SEQUENCE [LARGE SCALE GENOMIC DNA]</scope>
    <source>
        <strain evidence="2 3">DSM 7225</strain>
    </source>
</reference>
<dbReference type="PANTHER" id="PTHR35169">
    <property type="entry name" value="FE2OG DIOXYGENASE DOMAIN-CONTAINING PROTEIN"/>
    <property type="match status" value="1"/>
</dbReference>